<dbReference type="VEuPathDB" id="AmoebaDB:EHI_193490"/>
<dbReference type="VEuPathDB" id="AmoebaDB:EHI8A_193100"/>
<protein>
    <submittedName>
        <fullName evidence="1">Haloacid dehalogenase-like hydrolase domain-contain</fullName>
    </submittedName>
</protein>
<dbReference type="SFLD" id="SFLDG01129">
    <property type="entry name" value="C1.5:_HAD__Beta-PGM__Phosphata"/>
    <property type="match status" value="1"/>
</dbReference>
<dbReference type="InterPro" id="IPR036412">
    <property type="entry name" value="HAD-like_sf"/>
</dbReference>
<dbReference type="GO" id="GO:0006281">
    <property type="term" value="P:DNA repair"/>
    <property type="evidence" value="ECO:0007669"/>
    <property type="project" value="TreeGrafter"/>
</dbReference>
<gene>
    <name evidence="1" type="ORF">CL6EHI_193490</name>
</gene>
<comment type="caution">
    <text evidence="1">The sequence shown here is derived from an EMBL/GenBank/DDBJ whole genome shotgun (WGS) entry which is preliminary data.</text>
</comment>
<proteinExistence type="predicted"/>
<evidence type="ECO:0000313" key="1">
    <source>
        <dbReference type="EMBL" id="GAT96410.1"/>
    </source>
</evidence>
<dbReference type="OMA" id="HYSINGA"/>
<dbReference type="Gene3D" id="3.40.50.1000">
    <property type="entry name" value="HAD superfamily/HAD-like"/>
    <property type="match status" value="1"/>
</dbReference>
<dbReference type="EMBL" id="BDEQ01000001">
    <property type="protein sequence ID" value="GAT96410.1"/>
    <property type="molecule type" value="Genomic_DNA"/>
</dbReference>
<dbReference type="CDD" id="cd01427">
    <property type="entry name" value="HAD_like"/>
    <property type="match status" value="1"/>
</dbReference>
<dbReference type="VEuPathDB" id="AmoebaDB:EHI7A_164650"/>
<dbReference type="VEuPathDB" id="AmoebaDB:EHI5A_197060"/>
<dbReference type="PANTHER" id="PTHR43434">
    <property type="entry name" value="PHOSPHOGLYCOLATE PHOSPHATASE"/>
    <property type="match status" value="1"/>
</dbReference>
<dbReference type="InterPro" id="IPR050155">
    <property type="entry name" value="HAD-like_hydrolase_sf"/>
</dbReference>
<reference evidence="1 2" key="1">
    <citation type="submission" date="2016-05" db="EMBL/GenBank/DDBJ databases">
        <title>First whole genome sequencing of Entamoeba histolytica HM1:IMSS-clone-6.</title>
        <authorList>
            <person name="Mukherjee Avik.K."/>
            <person name="Izumyama S."/>
            <person name="Nakada-Tsukui K."/>
            <person name="Nozaki T."/>
        </authorList>
    </citation>
    <scope>NUCLEOTIDE SEQUENCE [LARGE SCALE GENOMIC DNA]</scope>
    <source>
        <strain evidence="1 2">HM1:IMSS clone 6</strain>
    </source>
</reference>
<dbReference type="FunFam" id="3.40.50.1000:FF:000341">
    <property type="entry name" value="Haloacid dehalogenase family hydrolase domain containing protein"/>
    <property type="match status" value="1"/>
</dbReference>
<sequence length="226" mass="26452">MPIRYKCIVIDHDDTTVDSTPSVHYPAYLDFANSVMKGRDYKILSLQEWYRMLWDYDYFEYIRDVMKLNKEEQDLEYKLWIEYTATRHPQMFPGFLEMLIEYKKQGGIVCVCSHSHAKDIKRHYEEHNFTPDEIFGSVRGHPELCKPYTYPIDTIKEKYHLKPSDIVVIDDLTPGFTMAKSAGVDAIGVLYGEGHELVEDDIKKVCKYVFNTVSDLSNFLLNPVEP</sequence>
<keyword evidence="1" id="KW-0378">Hydrolase</keyword>
<dbReference type="AlphaFoldDB" id="A0A5K1U3R8"/>
<dbReference type="PANTHER" id="PTHR43434:SF1">
    <property type="entry name" value="PHOSPHOGLYCOLATE PHOSPHATASE"/>
    <property type="match status" value="1"/>
</dbReference>
<dbReference type="VEuPathDB" id="AmoebaDB:KM1_265810"/>
<accession>A0A5K1U3R8</accession>
<name>A0A5K1U3R8_ENTHI</name>
<dbReference type="GO" id="GO:0008967">
    <property type="term" value="F:phosphoglycolate phosphatase activity"/>
    <property type="evidence" value="ECO:0007669"/>
    <property type="project" value="TreeGrafter"/>
</dbReference>
<dbReference type="InterPro" id="IPR041492">
    <property type="entry name" value="HAD_2"/>
</dbReference>
<organism evidence="1 2">
    <name type="scientific">Entamoeba histolytica</name>
    <dbReference type="NCBI Taxonomy" id="5759"/>
    <lineage>
        <taxon>Eukaryota</taxon>
        <taxon>Amoebozoa</taxon>
        <taxon>Evosea</taxon>
        <taxon>Archamoebae</taxon>
        <taxon>Mastigamoebida</taxon>
        <taxon>Entamoebidae</taxon>
        <taxon>Entamoeba</taxon>
    </lineage>
</organism>
<dbReference type="InterPro" id="IPR023214">
    <property type="entry name" value="HAD_sf"/>
</dbReference>
<evidence type="ECO:0000313" key="2">
    <source>
        <dbReference type="Proteomes" id="UP000078387"/>
    </source>
</evidence>
<dbReference type="SFLD" id="SFLDS00003">
    <property type="entry name" value="Haloacid_Dehalogenase"/>
    <property type="match status" value="1"/>
</dbReference>
<dbReference type="Pfam" id="PF13419">
    <property type="entry name" value="HAD_2"/>
    <property type="match status" value="1"/>
</dbReference>
<dbReference type="Proteomes" id="UP000078387">
    <property type="component" value="Unassembled WGS sequence"/>
</dbReference>
<dbReference type="SUPFAM" id="SSF56784">
    <property type="entry name" value="HAD-like"/>
    <property type="match status" value="1"/>
</dbReference>